<reference evidence="4" key="1">
    <citation type="submission" date="2020-06" db="EMBL/GenBank/DDBJ databases">
        <title>WGS assembly of Ceratodon purpureus strain R40.</title>
        <authorList>
            <person name="Carey S.B."/>
            <person name="Jenkins J."/>
            <person name="Shu S."/>
            <person name="Lovell J.T."/>
            <person name="Sreedasyam A."/>
            <person name="Maumus F."/>
            <person name="Tiley G.P."/>
            <person name="Fernandez-Pozo N."/>
            <person name="Barry K."/>
            <person name="Chen C."/>
            <person name="Wang M."/>
            <person name="Lipzen A."/>
            <person name="Daum C."/>
            <person name="Saski C.A."/>
            <person name="Payton A.C."/>
            <person name="Mcbreen J.C."/>
            <person name="Conrad R.E."/>
            <person name="Kollar L.M."/>
            <person name="Olsson S."/>
            <person name="Huttunen S."/>
            <person name="Landis J.B."/>
            <person name="Wickett N.J."/>
            <person name="Johnson M.G."/>
            <person name="Rensing S.A."/>
            <person name="Grimwood J."/>
            <person name="Schmutz J."/>
            <person name="Mcdaniel S.F."/>
        </authorList>
    </citation>
    <scope>NUCLEOTIDE SEQUENCE</scope>
    <source>
        <strain evidence="4">R40</strain>
    </source>
</reference>
<accession>A0A8T0I6C9</accession>
<evidence type="ECO:0000313" key="4">
    <source>
        <dbReference type="EMBL" id="KAG0578251.1"/>
    </source>
</evidence>
<evidence type="ECO:0000256" key="2">
    <source>
        <dbReference type="ARBA" id="ARBA00022898"/>
    </source>
</evidence>
<gene>
    <name evidence="4" type="ORF">KC19_4G009200</name>
</gene>
<comment type="similarity">
    <text evidence="1">Belongs to the alliinase family.</text>
</comment>
<dbReference type="InterPro" id="IPR006948">
    <property type="entry name" value="Alliinase_C"/>
</dbReference>
<dbReference type="AlphaFoldDB" id="A0A8T0I6C9"/>
<evidence type="ECO:0000313" key="5">
    <source>
        <dbReference type="Proteomes" id="UP000822688"/>
    </source>
</evidence>
<dbReference type="Pfam" id="PF04864">
    <property type="entry name" value="Alliinase_C"/>
    <property type="match status" value="2"/>
</dbReference>
<dbReference type="InterPro" id="IPR050478">
    <property type="entry name" value="Ethylene_sulfur-biosynth"/>
</dbReference>
<comment type="caution">
    <text evidence="4">The sequence shown here is derived from an EMBL/GenBank/DDBJ whole genome shotgun (WGS) entry which is preliminary data.</text>
</comment>
<feature type="domain" description="Alliinase C-terminal" evidence="3">
    <location>
        <begin position="327"/>
        <end position="433"/>
    </location>
</feature>
<name>A0A8T0I6C9_CERPU</name>
<protein>
    <recommendedName>
        <fullName evidence="3">Alliinase C-terminal domain-containing protein</fullName>
    </recommendedName>
</protein>
<dbReference type="GO" id="GO:0008483">
    <property type="term" value="F:transaminase activity"/>
    <property type="evidence" value="ECO:0007669"/>
    <property type="project" value="TreeGrafter"/>
</dbReference>
<dbReference type="PANTHER" id="PTHR43795">
    <property type="entry name" value="BIFUNCTIONAL ASPARTATE AMINOTRANSFERASE AND GLUTAMATE/ASPARTATE-PREPHENATE AMINOTRANSFERASE-RELATED"/>
    <property type="match status" value="1"/>
</dbReference>
<dbReference type="Gene3D" id="3.40.640.10">
    <property type="entry name" value="Type I PLP-dependent aspartate aminotransferase-like (Major domain)"/>
    <property type="match status" value="1"/>
</dbReference>
<feature type="domain" description="Alliinase C-terminal" evidence="3">
    <location>
        <begin position="42"/>
        <end position="313"/>
    </location>
</feature>
<dbReference type="InterPro" id="IPR015421">
    <property type="entry name" value="PyrdxlP-dep_Trfase_major"/>
</dbReference>
<sequence length="434" mass="48047">MAASGNNDAWQLVRARATEKKYGDQVTPDASSPLSKGRVILNCEHGDPTMFEEYWDVHQDDNVMVTRANEGISYFVKSKMHQRGPWFVSVELDDAVRELHALVGNAVTRDKFIVVGTGSTQIFQAALYALASRNGTSTPVVSEFPCYTGYPQTIKYLQSKLFHWAGDSKTYQPKGDEVFIEVVCSPNNPCGEIREGLLAGRNNNGVLVHDLAYYWPTYTPITMALNNDVMMFTLSKCTGHAGLRIGWAIVKDPQVAKKMVDFIGMNTIGVSRDAQLRAASIIRTVVKGYQSGPLADSIADGMHTFLSQRWPFIRGDVLINAILSRGKLFHWSKAVMENRWGKVRSAVAANRSFSIREPPLPAICTFLGTASSPSSAFIWLKYEEEADCQKILQRNGILARGGPAFGVSAQYARLSLLGREQDVDLLVKRLATLK</sequence>
<dbReference type="Gene3D" id="3.90.1150.10">
    <property type="entry name" value="Aspartate Aminotransferase, domain 1"/>
    <property type="match status" value="2"/>
</dbReference>
<dbReference type="CDD" id="cd00609">
    <property type="entry name" value="AAT_like"/>
    <property type="match status" value="1"/>
</dbReference>
<keyword evidence="2" id="KW-0663">Pyridoxal phosphate</keyword>
<dbReference type="GO" id="GO:0016846">
    <property type="term" value="F:carbon-sulfur lyase activity"/>
    <property type="evidence" value="ECO:0007669"/>
    <property type="project" value="InterPro"/>
</dbReference>
<keyword evidence="5" id="KW-1185">Reference proteome</keyword>
<evidence type="ECO:0000256" key="1">
    <source>
        <dbReference type="ARBA" id="ARBA00006312"/>
    </source>
</evidence>
<dbReference type="InterPro" id="IPR015424">
    <property type="entry name" value="PyrdxlP-dep_Trfase"/>
</dbReference>
<proteinExistence type="inferred from homology"/>
<dbReference type="InterPro" id="IPR015422">
    <property type="entry name" value="PyrdxlP-dep_Trfase_small"/>
</dbReference>
<dbReference type="EMBL" id="CM026424">
    <property type="protein sequence ID" value="KAG0578251.1"/>
    <property type="molecule type" value="Genomic_DNA"/>
</dbReference>
<evidence type="ECO:0000259" key="3">
    <source>
        <dbReference type="Pfam" id="PF04864"/>
    </source>
</evidence>
<organism evidence="4 5">
    <name type="scientific">Ceratodon purpureus</name>
    <name type="common">Fire moss</name>
    <name type="synonym">Dicranum purpureum</name>
    <dbReference type="NCBI Taxonomy" id="3225"/>
    <lineage>
        <taxon>Eukaryota</taxon>
        <taxon>Viridiplantae</taxon>
        <taxon>Streptophyta</taxon>
        <taxon>Embryophyta</taxon>
        <taxon>Bryophyta</taxon>
        <taxon>Bryophytina</taxon>
        <taxon>Bryopsida</taxon>
        <taxon>Dicranidae</taxon>
        <taxon>Pseudoditrichales</taxon>
        <taxon>Ditrichaceae</taxon>
        <taxon>Ceratodon</taxon>
    </lineage>
</organism>
<dbReference type="SUPFAM" id="SSF53383">
    <property type="entry name" value="PLP-dependent transferases"/>
    <property type="match status" value="1"/>
</dbReference>
<dbReference type="Proteomes" id="UP000822688">
    <property type="component" value="Chromosome 4"/>
</dbReference>
<dbReference type="PANTHER" id="PTHR43795:SF22">
    <property type="entry name" value="TRYPTOPHAN AMINOTRANSFERASE-RELATED PROTEIN 2"/>
    <property type="match status" value="1"/>
</dbReference>
<dbReference type="GO" id="GO:0006520">
    <property type="term" value="P:amino acid metabolic process"/>
    <property type="evidence" value="ECO:0007669"/>
    <property type="project" value="TreeGrafter"/>
</dbReference>